<feature type="domain" description="RNA polymerase sigma-70 region 2" evidence="6">
    <location>
        <begin position="29"/>
        <end position="100"/>
    </location>
</feature>
<evidence type="ECO:0000256" key="2">
    <source>
        <dbReference type="ARBA" id="ARBA00023015"/>
    </source>
</evidence>
<keyword evidence="5" id="KW-0804">Transcription</keyword>
<dbReference type="InterPro" id="IPR013325">
    <property type="entry name" value="RNA_pol_sigma_r2"/>
</dbReference>
<evidence type="ECO:0000256" key="5">
    <source>
        <dbReference type="ARBA" id="ARBA00023163"/>
    </source>
</evidence>
<dbReference type="NCBIfam" id="TIGR02937">
    <property type="entry name" value="sigma70-ECF"/>
    <property type="match status" value="1"/>
</dbReference>
<dbReference type="AlphaFoldDB" id="A0A402A848"/>
<dbReference type="GO" id="GO:0006352">
    <property type="term" value="P:DNA-templated transcription initiation"/>
    <property type="evidence" value="ECO:0007669"/>
    <property type="project" value="InterPro"/>
</dbReference>
<dbReference type="Pfam" id="PF08281">
    <property type="entry name" value="Sigma70_r4_2"/>
    <property type="match status" value="1"/>
</dbReference>
<dbReference type="PANTHER" id="PTHR43133:SF8">
    <property type="entry name" value="RNA POLYMERASE SIGMA FACTOR HI_1459-RELATED"/>
    <property type="match status" value="1"/>
</dbReference>
<dbReference type="GO" id="GO:0003677">
    <property type="term" value="F:DNA binding"/>
    <property type="evidence" value="ECO:0007669"/>
    <property type="project" value="UniProtKB-KW"/>
</dbReference>
<dbReference type="RefSeq" id="WP_126582751.1">
    <property type="nucleotide sequence ID" value="NZ_BIFR01000002.1"/>
</dbReference>
<dbReference type="SUPFAM" id="SSF88946">
    <property type="entry name" value="Sigma2 domain of RNA polymerase sigma factors"/>
    <property type="match status" value="1"/>
</dbReference>
<dbReference type="SUPFAM" id="SSF88659">
    <property type="entry name" value="Sigma3 and sigma4 domains of RNA polymerase sigma factors"/>
    <property type="match status" value="1"/>
</dbReference>
<evidence type="ECO:0000256" key="3">
    <source>
        <dbReference type="ARBA" id="ARBA00023082"/>
    </source>
</evidence>
<dbReference type="InterPro" id="IPR007627">
    <property type="entry name" value="RNA_pol_sigma70_r2"/>
</dbReference>
<dbReference type="InterPro" id="IPR013324">
    <property type="entry name" value="RNA_pol_sigma_r3/r4-like"/>
</dbReference>
<evidence type="ECO:0000259" key="7">
    <source>
        <dbReference type="Pfam" id="PF08281"/>
    </source>
</evidence>
<evidence type="ECO:0000313" key="8">
    <source>
        <dbReference type="EMBL" id="GCE15268.1"/>
    </source>
</evidence>
<dbReference type="InterPro" id="IPR036388">
    <property type="entry name" value="WH-like_DNA-bd_sf"/>
</dbReference>
<accession>A0A402A848</accession>
<dbReference type="PANTHER" id="PTHR43133">
    <property type="entry name" value="RNA POLYMERASE ECF-TYPE SIGMA FACTO"/>
    <property type="match status" value="1"/>
</dbReference>
<keyword evidence="2" id="KW-0805">Transcription regulation</keyword>
<evidence type="ECO:0000256" key="1">
    <source>
        <dbReference type="ARBA" id="ARBA00010641"/>
    </source>
</evidence>
<evidence type="ECO:0000313" key="9">
    <source>
        <dbReference type="Proteomes" id="UP000287352"/>
    </source>
</evidence>
<dbReference type="InterPro" id="IPR013249">
    <property type="entry name" value="RNA_pol_sigma70_r4_t2"/>
</dbReference>
<feature type="domain" description="RNA polymerase sigma factor 70 region 4 type 2" evidence="7">
    <location>
        <begin position="152"/>
        <end position="203"/>
    </location>
</feature>
<dbReference type="Pfam" id="PF04542">
    <property type="entry name" value="Sigma70_r2"/>
    <property type="match status" value="1"/>
</dbReference>
<dbReference type="InterPro" id="IPR039425">
    <property type="entry name" value="RNA_pol_sigma-70-like"/>
</dbReference>
<dbReference type="Gene3D" id="1.10.1740.10">
    <property type="match status" value="1"/>
</dbReference>
<evidence type="ECO:0000256" key="4">
    <source>
        <dbReference type="ARBA" id="ARBA00023125"/>
    </source>
</evidence>
<reference evidence="9" key="1">
    <citation type="submission" date="2018-12" db="EMBL/GenBank/DDBJ databases">
        <title>Tengunoibacter tsumagoiensis gen. nov., sp. nov., Dictyobacter kobayashii sp. nov., D. alpinus sp. nov., and D. joshuensis sp. nov. and description of Dictyobacteraceae fam. nov. within the order Ktedonobacterales isolated from Tengu-no-mugimeshi.</title>
        <authorList>
            <person name="Wang C.M."/>
            <person name="Zheng Y."/>
            <person name="Sakai Y."/>
            <person name="Toyoda A."/>
            <person name="Minakuchi Y."/>
            <person name="Abe K."/>
            <person name="Yokota A."/>
            <person name="Yabe S."/>
        </authorList>
    </citation>
    <scope>NUCLEOTIDE SEQUENCE [LARGE SCALE GENOMIC DNA]</scope>
    <source>
        <strain evidence="9">Uno3</strain>
    </source>
</reference>
<dbReference type="EMBL" id="BIFR01000002">
    <property type="protein sequence ID" value="GCE15268.1"/>
    <property type="molecule type" value="Genomic_DNA"/>
</dbReference>
<name>A0A402A848_9CHLR</name>
<gene>
    <name evidence="8" type="ORF">KTT_51270</name>
</gene>
<protein>
    <recommendedName>
        <fullName evidence="10">RNA polymerase sigma factor</fullName>
    </recommendedName>
</protein>
<evidence type="ECO:0000259" key="6">
    <source>
        <dbReference type="Pfam" id="PF04542"/>
    </source>
</evidence>
<sequence length="417" mass="47345">MMVLPPYEETVILPPVQAGTQSAFPIDYLFTSERAWLVQKCAGIVRNADAAEDLAQETLLEAWRNRHKWYGSRSEKPEPLRRWLAAIARNICLRWLREDQHERAHRMTHTSLATSTASDYGLEKDEWNIDEVAAPDTYEIEIELERAELSALLSQALGYVSESLRTALVARYLQGATHDEITRQLQVSEATLVQRIYRGKIALRTVCATHLSQELAAYGIYPPGIRPTTEVTRLWCPWCGDDRLVLNEDASAGKCSFRCQGCRVLLGGRRDTGNWQKVSSSAARCAQLLKELYGYYWQAIDQEPSCFFCGGPATLTIKEAQDLPAKYHGMGRQAGIAISCLQCQRTHYNTLSHLTFDLPQVRRFWNTHKRIHWRQGEEIEHAGIPALVSSFQSKESQKHIDVLVEPQTFRVLAITEA</sequence>
<keyword evidence="4" id="KW-0238">DNA-binding</keyword>
<dbReference type="OrthoDB" id="146184at2"/>
<comment type="caution">
    <text evidence="8">The sequence shown here is derived from an EMBL/GenBank/DDBJ whole genome shotgun (WGS) entry which is preliminary data.</text>
</comment>
<dbReference type="InterPro" id="IPR014284">
    <property type="entry name" value="RNA_pol_sigma-70_dom"/>
</dbReference>
<proteinExistence type="inferred from homology"/>
<dbReference type="Gene3D" id="1.10.10.10">
    <property type="entry name" value="Winged helix-like DNA-binding domain superfamily/Winged helix DNA-binding domain"/>
    <property type="match status" value="1"/>
</dbReference>
<comment type="similarity">
    <text evidence="1">Belongs to the sigma-70 factor family. ECF subfamily.</text>
</comment>
<keyword evidence="9" id="KW-1185">Reference proteome</keyword>
<keyword evidence="3" id="KW-0731">Sigma factor</keyword>
<evidence type="ECO:0008006" key="10">
    <source>
        <dbReference type="Google" id="ProtNLM"/>
    </source>
</evidence>
<organism evidence="8 9">
    <name type="scientific">Tengunoibacter tsumagoiensis</name>
    <dbReference type="NCBI Taxonomy" id="2014871"/>
    <lineage>
        <taxon>Bacteria</taxon>
        <taxon>Bacillati</taxon>
        <taxon>Chloroflexota</taxon>
        <taxon>Ktedonobacteria</taxon>
        <taxon>Ktedonobacterales</taxon>
        <taxon>Dictyobacteraceae</taxon>
        <taxon>Tengunoibacter</taxon>
    </lineage>
</organism>
<dbReference type="GO" id="GO:0016987">
    <property type="term" value="F:sigma factor activity"/>
    <property type="evidence" value="ECO:0007669"/>
    <property type="project" value="UniProtKB-KW"/>
</dbReference>
<dbReference type="Proteomes" id="UP000287352">
    <property type="component" value="Unassembled WGS sequence"/>
</dbReference>